<reference evidence="8" key="1">
    <citation type="submission" date="2017-04" db="EMBL/GenBank/DDBJ databases">
        <title>Function of individual gut microbiota members based on whole genome sequencing of pure cultures obtained from chicken caecum.</title>
        <authorList>
            <person name="Medvecky M."/>
            <person name="Cejkova D."/>
            <person name="Polansky O."/>
            <person name="Karasova D."/>
            <person name="Kubasova T."/>
            <person name="Cizek A."/>
            <person name="Rychlik I."/>
        </authorList>
    </citation>
    <scope>NUCLEOTIDE SEQUENCE [LARGE SCALE GENOMIC DNA]</scope>
    <source>
        <strain evidence="8">An199</strain>
    </source>
</reference>
<evidence type="ECO:0000256" key="3">
    <source>
        <dbReference type="ARBA" id="ARBA00022729"/>
    </source>
</evidence>
<evidence type="ECO:0000256" key="4">
    <source>
        <dbReference type="ARBA" id="ARBA00023136"/>
    </source>
</evidence>
<dbReference type="InterPro" id="IPR039910">
    <property type="entry name" value="D15-like"/>
</dbReference>
<evidence type="ECO:0000256" key="5">
    <source>
        <dbReference type="ARBA" id="ARBA00023237"/>
    </source>
</evidence>
<dbReference type="Gene3D" id="3.10.20.310">
    <property type="entry name" value="membrane protein fhac"/>
    <property type="match status" value="1"/>
</dbReference>
<evidence type="ECO:0000313" key="8">
    <source>
        <dbReference type="Proteomes" id="UP000195950"/>
    </source>
</evidence>
<protein>
    <recommendedName>
        <fullName evidence="6">Bacterial surface antigen (D15) domain-containing protein</fullName>
    </recommendedName>
</protein>
<dbReference type="PANTHER" id="PTHR12815:SF47">
    <property type="entry name" value="TRANSLOCATION AND ASSEMBLY MODULE SUBUNIT TAMA"/>
    <property type="match status" value="1"/>
</dbReference>
<dbReference type="EMBL" id="NFJX01000005">
    <property type="protein sequence ID" value="OUP19967.1"/>
    <property type="molecule type" value="Genomic_DNA"/>
</dbReference>
<evidence type="ECO:0000259" key="6">
    <source>
        <dbReference type="Pfam" id="PF01103"/>
    </source>
</evidence>
<evidence type="ECO:0000256" key="1">
    <source>
        <dbReference type="ARBA" id="ARBA00004370"/>
    </source>
</evidence>
<dbReference type="AlphaFoldDB" id="A0A1Y4II19"/>
<dbReference type="RefSeq" id="WP_087343510.1">
    <property type="nucleotide sequence ID" value="NZ_NFJX01000005.1"/>
</dbReference>
<sequence length="817" mass="92341">MKSILIYFRRDDSLGRGRMSPSGRGECLPRAGEDVSFGRGRASNPSGGWHVATGSILLSVLLLSSCSTTKNLPEGAVLYTGIKKIEVKNEDKTKPGEAALEEVEAALAYPPNNALLGSSSIRVPFPFGLWVYNAFVNKKGKVGKWIFNKLASKPVLITTVNPDVRVKVARNLLNEYGYFNGETSFEVIPDPKNPRKAKLEYSVTMNDPYTLDSIQYVHIRHRADSLIDATIGDRILHKGENFNVVQLQAERERISSLLRNNGYYYFRPDFITYQADTLLNPGKVALRVAPKESLPPSALRPWKLGDISVWLNGYQNETPTDSIRYKDLTIHYEGKLRVRPSVIYNRLYFKPGELYNQRAQERTQTALSRLGIFRYAELQYSPRDTMHRQDTLDLRINTVYDLPLDGELELNVTAKSNDQVGPGAIFSVTKRNVFGGGETFGVKLRGSYEWQTGNKLDGSNSKINSYELGLTTTLTFPRVLFPTFSKRDMNFPASTTFRLYADQMNRARFFKLLAFGGDASYEFQPTATSHHSITPFKLTFNLLQHTTHEFDSITNVNKALKKSLQNQFIPAMNYTYTYDDSPITSRRNHLWWQASVTQAGLVLDGIYALAGKKFNKEDKELLGNPFAQFIKGTAEIRYNYALGHKQYLVGRLMAGAIYSYGNARTSPYNEQFYIGGANSIRAFTIRSIGPGRYYQNSDNNKYAYIDRTGDLKFEANLEYRFPILGDLHGATFLDSGNIWLIRNDPDRPGGQLKWGSFLKDLALGTGFGLRYDLTFIVIRFDVGIGLHLPYDTGKKGYYNIPKFKDGMGYHFAIGYPF</sequence>
<keyword evidence="5" id="KW-0998">Cell outer membrane</keyword>
<keyword evidence="3" id="KW-0732">Signal</keyword>
<keyword evidence="2" id="KW-0812">Transmembrane</keyword>
<proteinExistence type="predicted"/>
<feature type="domain" description="Bacterial surface antigen (D15)" evidence="6">
    <location>
        <begin position="432"/>
        <end position="804"/>
    </location>
</feature>
<name>A0A1Y4II19_PARDI</name>
<organism evidence="7 8">
    <name type="scientific">Parabacteroides distasonis</name>
    <dbReference type="NCBI Taxonomy" id="823"/>
    <lineage>
        <taxon>Bacteria</taxon>
        <taxon>Pseudomonadati</taxon>
        <taxon>Bacteroidota</taxon>
        <taxon>Bacteroidia</taxon>
        <taxon>Bacteroidales</taxon>
        <taxon>Tannerellaceae</taxon>
        <taxon>Parabacteroides</taxon>
    </lineage>
</organism>
<dbReference type="PANTHER" id="PTHR12815">
    <property type="entry name" value="SORTING AND ASSEMBLY MACHINERY SAMM50 PROTEIN FAMILY MEMBER"/>
    <property type="match status" value="1"/>
</dbReference>
<dbReference type="InterPro" id="IPR000184">
    <property type="entry name" value="Bac_surfAg_D15"/>
</dbReference>
<evidence type="ECO:0000256" key="2">
    <source>
        <dbReference type="ARBA" id="ARBA00022692"/>
    </source>
</evidence>
<evidence type="ECO:0000313" key="7">
    <source>
        <dbReference type="EMBL" id="OUP19967.1"/>
    </source>
</evidence>
<comment type="subcellular location">
    <subcellularLocation>
        <location evidence="1">Membrane</location>
    </subcellularLocation>
</comment>
<dbReference type="GO" id="GO:0019867">
    <property type="term" value="C:outer membrane"/>
    <property type="evidence" value="ECO:0007669"/>
    <property type="project" value="InterPro"/>
</dbReference>
<comment type="caution">
    <text evidence="7">The sequence shown here is derived from an EMBL/GenBank/DDBJ whole genome shotgun (WGS) entry which is preliminary data.</text>
</comment>
<dbReference type="Pfam" id="PF01103">
    <property type="entry name" value="Omp85"/>
    <property type="match status" value="1"/>
</dbReference>
<dbReference type="Gene3D" id="2.40.160.50">
    <property type="entry name" value="membrane protein fhac: a member of the omp85/tpsb transporter family"/>
    <property type="match status" value="1"/>
</dbReference>
<gene>
    <name evidence="7" type="ORF">B5F32_07195</name>
</gene>
<dbReference type="Proteomes" id="UP000195950">
    <property type="component" value="Unassembled WGS sequence"/>
</dbReference>
<keyword evidence="4" id="KW-0472">Membrane</keyword>
<accession>A0A1Y4II19</accession>